<feature type="domain" description="HTH luxR-type" evidence="4">
    <location>
        <begin position="148"/>
        <end position="213"/>
    </location>
</feature>
<dbReference type="CDD" id="cd17535">
    <property type="entry name" value="REC_NarL-like"/>
    <property type="match status" value="1"/>
</dbReference>
<evidence type="ECO:0000259" key="5">
    <source>
        <dbReference type="PROSITE" id="PS50110"/>
    </source>
</evidence>
<dbReference type="PANTHER" id="PTHR43214">
    <property type="entry name" value="TWO-COMPONENT RESPONSE REGULATOR"/>
    <property type="match status" value="1"/>
</dbReference>
<dbReference type="PANTHER" id="PTHR43214:SF43">
    <property type="entry name" value="TWO-COMPONENT RESPONSE REGULATOR"/>
    <property type="match status" value="1"/>
</dbReference>
<proteinExistence type="predicted"/>
<sequence>MDKHIKVMLVEDNPAYRKGLACALEQTPDMELVGEFSAAEFALRSLQENQDSPDILLLDLNLPGMSGIESIGPFKKERPETKIIILTQSDKEKDILHATKLGASGYLLKSTSISQLMDDIKCVHGGGVTLDPSVSQFILDSLHEASGKTVANSELSTRELEILTLIADGLVQKQIASELEISIYTVTEYIRNIYDKLDVPNAPAAVAKAYKSGIFPPPK</sequence>
<accession>A0ABW5E4N3</accession>
<protein>
    <submittedName>
        <fullName evidence="6">Response regulator</fullName>
    </submittedName>
</protein>
<dbReference type="SMART" id="SM00448">
    <property type="entry name" value="REC"/>
    <property type="match status" value="1"/>
</dbReference>
<name>A0ABW5E4N3_9BACT</name>
<evidence type="ECO:0000256" key="2">
    <source>
        <dbReference type="ARBA" id="ARBA00023125"/>
    </source>
</evidence>
<dbReference type="InterPro" id="IPR000792">
    <property type="entry name" value="Tscrpt_reg_LuxR_C"/>
</dbReference>
<dbReference type="Pfam" id="PF00072">
    <property type="entry name" value="Response_reg"/>
    <property type="match status" value="1"/>
</dbReference>
<organism evidence="6 7">
    <name type="scientific">Rubritalea spongiae</name>
    <dbReference type="NCBI Taxonomy" id="430797"/>
    <lineage>
        <taxon>Bacteria</taxon>
        <taxon>Pseudomonadati</taxon>
        <taxon>Verrucomicrobiota</taxon>
        <taxon>Verrucomicrobiia</taxon>
        <taxon>Verrucomicrobiales</taxon>
        <taxon>Rubritaleaceae</taxon>
        <taxon>Rubritalea</taxon>
    </lineage>
</organism>
<feature type="domain" description="Response regulatory" evidence="5">
    <location>
        <begin position="6"/>
        <end position="124"/>
    </location>
</feature>
<keyword evidence="7" id="KW-1185">Reference proteome</keyword>
<dbReference type="PRINTS" id="PR00038">
    <property type="entry name" value="HTHLUXR"/>
</dbReference>
<dbReference type="PROSITE" id="PS50110">
    <property type="entry name" value="RESPONSE_REGULATORY"/>
    <property type="match status" value="1"/>
</dbReference>
<keyword evidence="1 3" id="KW-0597">Phosphoprotein</keyword>
<dbReference type="Proteomes" id="UP001597297">
    <property type="component" value="Unassembled WGS sequence"/>
</dbReference>
<dbReference type="InterPro" id="IPR011006">
    <property type="entry name" value="CheY-like_superfamily"/>
</dbReference>
<dbReference type="InterPro" id="IPR058245">
    <property type="entry name" value="NreC/VraR/RcsB-like_REC"/>
</dbReference>
<dbReference type="InterPro" id="IPR001789">
    <property type="entry name" value="Sig_transdc_resp-reg_receiver"/>
</dbReference>
<dbReference type="InterPro" id="IPR016032">
    <property type="entry name" value="Sig_transdc_resp-reg_C-effctor"/>
</dbReference>
<dbReference type="EMBL" id="JBHUJC010000035">
    <property type="protein sequence ID" value="MFD2276973.1"/>
    <property type="molecule type" value="Genomic_DNA"/>
</dbReference>
<feature type="modified residue" description="4-aspartylphosphate" evidence="3">
    <location>
        <position position="59"/>
    </location>
</feature>
<evidence type="ECO:0000259" key="4">
    <source>
        <dbReference type="PROSITE" id="PS50043"/>
    </source>
</evidence>
<evidence type="ECO:0000256" key="1">
    <source>
        <dbReference type="ARBA" id="ARBA00022553"/>
    </source>
</evidence>
<dbReference type="Pfam" id="PF00196">
    <property type="entry name" value="GerE"/>
    <property type="match status" value="1"/>
</dbReference>
<comment type="caution">
    <text evidence="6">The sequence shown here is derived from an EMBL/GenBank/DDBJ whole genome shotgun (WGS) entry which is preliminary data.</text>
</comment>
<dbReference type="Gene3D" id="3.40.50.2300">
    <property type="match status" value="1"/>
</dbReference>
<gene>
    <name evidence="6" type="ORF">ACFSQZ_10875</name>
</gene>
<evidence type="ECO:0000313" key="7">
    <source>
        <dbReference type="Proteomes" id="UP001597297"/>
    </source>
</evidence>
<dbReference type="SUPFAM" id="SSF52172">
    <property type="entry name" value="CheY-like"/>
    <property type="match status" value="1"/>
</dbReference>
<keyword evidence="2" id="KW-0238">DNA-binding</keyword>
<dbReference type="RefSeq" id="WP_377095833.1">
    <property type="nucleotide sequence ID" value="NZ_JBHSJM010000001.1"/>
</dbReference>
<dbReference type="CDD" id="cd06170">
    <property type="entry name" value="LuxR_C_like"/>
    <property type="match status" value="1"/>
</dbReference>
<evidence type="ECO:0000313" key="6">
    <source>
        <dbReference type="EMBL" id="MFD2276973.1"/>
    </source>
</evidence>
<evidence type="ECO:0000256" key="3">
    <source>
        <dbReference type="PROSITE-ProRule" id="PRU00169"/>
    </source>
</evidence>
<dbReference type="SUPFAM" id="SSF46894">
    <property type="entry name" value="C-terminal effector domain of the bipartite response regulators"/>
    <property type="match status" value="1"/>
</dbReference>
<reference evidence="7" key="1">
    <citation type="journal article" date="2019" name="Int. J. Syst. Evol. Microbiol.">
        <title>The Global Catalogue of Microorganisms (GCM) 10K type strain sequencing project: providing services to taxonomists for standard genome sequencing and annotation.</title>
        <authorList>
            <consortium name="The Broad Institute Genomics Platform"/>
            <consortium name="The Broad Institute Genome Sequencing Center for Infectious Disease"/>
            <person name="Wu L."/>
            <person name="Ma J."/>
        </authorList>
    </citation>
    <scope>NUCLEOTIDE SEQUENCE [LARGE SCALE GENOMIC DNA]</scope>
    <source>
        <strain evidence="7">JCM 16545</strain>
    </source>
</reference>
<dbReference type="SMART" id="SM00421">
    <property type="entry name" value="HTH_LUXR"/>
    <property type="match status" value="1"/>
</dbReference>
<dbReference type="InterPro" id="IPR039420">
    <property type="entry name" value="WalR-like"/>
</dbReference>
<dbReference type="PROSITE" id="PS50043">
    <property type="entry name" value="HTH_LUXR_2"/>
    <property type="match status" value="1"/>
</dbReference>